<feature type="active site" description="Proton donor" evidence="18">
    <location>
        <position position="503"/>
    </location>
</feature>
<keyword evidence="14 17" id="KW-0418">Kinase</keyword>
<dbReference type="GO" id="GO:0005737">
    <property type="term" value="C:cytoplasm"/>
    <property type="evidence" value="ECO:0007669"/>
    <property type="project" value="UniProtKB-SubCell"/>
</dbReference>
<keyword evidence="13 17" id="KW-0479">Metal-binding</keyword>
<evidence type="ECO:0000256" key="16">
    <source>
        <dbReference type="ARBA" id="ARBA00033235"/>
    </source>
</evidence>
<dbReference type="PANTHER" id="PTHR46244">
    <property type="entry name" value="PHOSPHOENOLPYRUVATE-PROTEIN PHOSPHOTRANSFERASE"/>
    <property type="match status" value="1"/>
</dbReference>
<dbReference type="AlphaFoldDB" id="A0A1Q8QQU6"/>
<evidence type="ECO:0000256" key="8">
    <source>
        <dbReference type="ARBA" id="ARBA00022448"/>
    </source>
</evidence>
<comment type="catalytic activity">
    <reaction evidence="1 17">
        <text>L-histidyl-[protein] + phosphoenolpyruvate = N(pros)-phospho-L-histidyl-[protein] + pyruvate</text>
        <dbReference type="Rhea" id="RHEA:23880"/>
        <dbReference type="Rhea" id="RHEA-COMP:9745"/>
        <dbReference type="Rhea" id="RHEA-COMP:9746"/>
        <dbReference type="ChEBI" id="CHEBI:15361"/>
        <dbReference type="ChEBI" id="CHEBI:29979"/>
        <dbReference type="ChEBI" id="CHEBI:58702"/>
        <dbReference type="ChEBI" id="CHEBI:64837"/>
        <dbReference type="EC" id="2.7.3.9"/>
    </reaction>
</comment>
<evidence type="ECO:0000256" key="1">
    <source>
        <dbReference type="ARBA" id="ARBA00000683"/>
    </source>
</evidence>
<dbReference type="InterPro" id="IPR036637">
    <property type="entry name" value="Phosphohistidine_dom_sf"/>
</dbReference>
<reference evidence="26 27" key="1">
    <citation type="submission" date="2016-09" db="EMBL/GenBank/DDBJ databases">
        <title>Complete genome of Desulfosporosinus sp. OL.</title>
        <authorList>
            <person name="Mardanov A."/>
            <person name="Beletsky A."/>
            <person name="Panova A."/>
            <person name="Karnachuk O."/>
            <person name="Ravin N."/>
        </authorList>
    </citation>
    <scope>NUCLEOTIDE SEQUENCE [LARGE SCALE GENOMIC DNA]</scope>
    <source>
        <strain evidence="26 27">OL</strain>
    </source>
</reference>
<dbReference type="InterPro" id="IPR018274">
    <property type="entry name" value="PEP_util_AS"/>
</dbReference>
<comment type="cofactor">
    <cofactor evidence="2 17 20">
        <name>Mg(2+)</name>
        <dbReference type="ChEBI" id="CHEBI:18420"/>
    </cofactor>
</comment>
<feature type="region of interest" description="Disordered" evidence="22">
    <location>
        <begin position="242"/>
        <end position="262"/>
    </location>
</feature>
<feature type="active site" description="Tele-phosphohistidine intermediate" evidence="18">
    <location>
        <position position="203"/>
    </location>
</feature>
<evidence type="ECO:0000256" key="12">
    <source>
        <dbReference type="ARBA" id="ARBA00022683"/>
    </source>
</evidence>
<keyword evidence="9 17" id="KW-0963">Cytoplasm</keyword>
<evidence type="ECO:0000256" key="6">
    <source>
        <dbReference type="ARBA" id="ARBA00012232"/>
    </source>
</evidence>
<dbReference type="STRING" id="1888891.DSOL_3427"/>
<keyword evidence="15 17" id="KW-0460">Magnesium</keyword>
<keyword evidence="12 17" id="KW-0598">Phosphotransferase system</keyword>
<dbReference type="Gene3D" id="3.50.30.10">
    <property type="entry name" value="Phosphohistidine domain"/>
    <property type="match status" value="1"/>
</dbReference>
<evidence type="ECO:0000313" key="27">
    <source>
        <dbReference type="Proteomes" id="UP000186102"/>
    </source>
</evidence>
<gene>
    <name evidence="26" type="ORF">DSOL_3427</name>
</gene>
<feature type="domain" description="Phosphotransferase system enzyme I N-terminal" evidence="25">
    <location>
        <begin position="9"/>
        <end position="138"/>
    </location>
</feature>
<dbReference type="PROSITE" id="PS00370">
    <property type="entry name" value="PEP_ENZYMES_PHOS_SITE"/>
    <property type="match status" value="1"/>
</dbReference>
<keyword evidence="27" id="KW-1185">Reference proteome</keyword>
<keyword evidence="26" id="KW-0670">Pyruvate</keyword>
<dbReference type="EC" id="2.7.3.9" evidence="6 17"/>
<evidence type="ECO:0000256" key="10">
    <source>
        <dbReference type="ARBA" id="ARBA00022597"/>
    </source>
</evidence>
<evidence type="ECO:0000256" key="5">
    <source>
        <dbReference type="ARBA" id="ARBA00007837"/>
    </source>
</evidence>
<keyword evidence="8 17" id="KW-0813">Transport</keyword>
<evidence type="ECO:0000256" key="3">
    <source>
        <dbReference type="ARBA" id="ARBA00002728"/>
    </source>
</evidence>
<evidence type="ECO:0000256" key="11">
    <source>
        <dbReference type="ARBA" id="ARBA00022679"/>
    </source>
</evidence>
<evidence type="ECO:0000256" key="19">
    <source>
        <dbReference type="PIRSR" id="PIRSR000732-2"/>
    </source>
</evidence>
<dbReference type="RefSeq" id="WP_075365911.1">
    <property type="nucleotide sequence ID" value="NZ_MLBF01000030.1"/>
</dbReference>
<feature type="domain" description="PEP-utilising enzyme C-terminal" evidence="24">
    <location>
        <begin position="273"/>
        <end position="541"/>
    </location>
</feature>
<feature type="binding site" evidence="19">
    <location>
        <position position="466"/>
    </location>
    <ligand>
        <name>phosphoenolpyruvate</name>
        <dbReference type="ChEBI" id="CHEBI:58702"/>
    </ligand>
</feature>
<dbReference type="PANTHER" id="PTHR46244:SF3">
    <property type="entry name" value="PHOSPHOENOLPYRUVATE-PROTEIN PHOSPHOTRANSFERASE"/>
    <property type="match status" value="1"/>
</dbReference>
<evidence type="ECO:0000256" key="21">
    <source>
        <dbReference type="SAM" id="Coils"/>
    </source>
</evidence>
<feature type="binding site" evidence="19">
    <location>
        <position position="299"/>
    </location>
    <ligand>
        <name>phosphoenolpyruvate</name>
        <dbReference type="ChEBI" id="CHEBI:58702"/>
    </ligand>
</feature>
<dbReference type="Pfam" id="PF02896">
    <property type="entry name" value="PEP-utilizers_C"/>
    <property type="match status" value="1"/>
</dbReference>
<comment type="subcellular location">
    <subcellularLocation>
        <location evidence="4 17">Cytoplasm</location>
    </subcellularLocation>
</comment>
<feature type="coiled-coil region" evidence="21">
    <location>
        <begin position="45"/>
        <end position="79"/>
    </location>
</feature>
<dbReference type="Gene3D" id="1.10.274.10">
    <property type="entry name" value="PtsI, HPr-binding domain"/>
    <property type="match status" value="1"/>
</dbReference>
<dbReference type="SUPFAM" id="SSF51621">
    <property type="entry name" value="Phosphoenolpyruvate/pyruvate domain"/>
    <property type="match status" value="1"/>
</dbReference>
<keyword evidence="21" id="KW-0175">Coiled coil</keyword>
<evidence type="ECO:0000256" key="7">
    <source>
        <dbReference type="ARBA" id="ARBA00016544"/>
    </source>
</evidence>
<evidence type="ECO:0000256" key="14">
    <source>
        <dbReference type="ARBA" id="ARBA00022777"/>
    </source>
</evidence>
<protein>
    <recommendedName>
        <fullName evidence="7 17">Phosphoenolpyruvate-protein phosphotransferase</fullName>
        <ecNumber evidence="6 17">2.7.3.9</ecNumber>
    </recommendedName>
    <alternativeName>
        <fullName evidence="16 17">Phosphotransferase system, enzyme I</fullName>
    </alternativeName>
</protein>
<feature type="binding site" evidence="20">
    <location>
        <position position="432"/>
    </location>
    <ligand>
        <name>Mg(2+)</name>
        <dbReference type="ChEBI" id="CHEBI:18420"/>
    </ligand>
</feature>
<organism evidence="26 27">
    <name type="scientific">Desulfosporosinus metallidurans</name>
    <dbReference type="NCBI Taxonomy" id="1888891"/>
    <lineage>
        <taxon>Bacteria</taxon>
        <taxon>Bacillati</taxon>
        <taxon>Bacillota</taxon>
        <taxon>Clostridia</taxon>
        <taxon>Eubacteriales</taxon>
        <taxon>Desulfitobacteriaceae</taxon>
        <taxon>Desulfosporosinus</taxon>
    </lineage>
</organism>
<keyword evidence="11 17" id="KW-0808">Transferase</keyword>
<comment type="similarity">
    <text evidence="5 17">Belongs to the PEP-utilizing enzyme family.</text>
</comment>
<dbReference type="PRINTS" id="PR01736">
    <property type="entry name" value="PHPHTRNFRASE"/>
</dbReference>
<dbReference type="GO" id="GO:0009401">
    <property type="term" value="P:phosphoenolpyruvate-dependent sugar phosphotransferase system"/>
    <property type="evidence" value="ECO:0007669"/>
    <property type="project" value="UniProtKB-KW"/>
</dbReference>
<evidence type="ECO:0000256" key="13">
    <source>
        <dbReference type="ARBA" id="ARBA00022723"/>
    </source>
</evidence>
<dbReference type="EMBL" id="MLBF01000030">
    <property type="protein sequence ID" value="OLN29721.1"/>
    <property type="molecule type" value="Genomic_DNA"/>
</dbReference>
<feature type="binding site" evidence="19">
    <location>
        <begin position="455"/>
        <end position="456"/>
    </location>
    <ligand>
        <name>phosphoenolpyruvate</name>
        <dbReference type="ChEBI" id="CHEBI:58702"/>
    </ligand>
</feature>
<dbReference type="InterPro" id="IPR040442">
    <property type="entry name" value="Pyrv_kinase-like_dom_sf"/>
</dbReference>
<sequence length="569" mass="62045">MDSNENEWHGLGVSSGRAAGEIWLLQGFAPDLLPEQVGEVDSVDAVDAEQELERLQKAIELTNQRLNQYEQQVRAEKGEEFAQIFIAHQLLLTDPAFVGEAQKRINSQDLRAEQALKGVAAEAIQMLKSIPDPYFQERAVDVQDVLEQLLQNLLGSQGSGAASFPEVGNWIVLAEELTPAQTISLPKDRVLGFIVRKGGKTSHAAILARTYGIPAVTGVDGAWEELKNLKWAQLDGDEGWVKRSPEGITTTKSNDLGEEEQDGSTGAIFGNMVLAANVGSPADIPLVQKFKAHGVGLYRTEFLFMGDQLPSEEDQVEAYSKVIAACVPHLTVIRTLDIGGDKKAPALKLPEEQNPFLGVRALRLCLRRPEIFQVQLRAIWRASAAGPTAVMFPMIATLEELVQAKELLFSARDEVVREGYPVGELQVGMMIEIPAAAWNAKRLSSEVDFFSIGTNDLTQYMLAVDRENNELADLYQPHHPAVLGMIARVSQAAEKAGIWVGICGEAGGDSLLAPFFAALGIKELSMSPGSLPKVRQVLSKLTFEGVDKQKFVERILECGTAAEVIEKLG</sequence>
<feature type="binding site" evidence="20">
    <location>
        <position position="456"/>
    </location>
    <ligand>
        <name>Mg(2+)</name>
        <dbReference type="ChEBI" id="CHEBI:18420"/>
    </ligand>
</feature>
<evidence type="ECO:0000256" key="22">
    <source>
        <dbReference type="SAM" id="MobiDB-lite"/>
    </source>
</evidence>
<evidence type="ECO:0000313" key="26">
    <source>
        <dbReference type="EMBL" id="OLN29721.1"/>
    </source>
</evidence>
<dbReference type="InterPro" id="IPR036618">
    <property type="entry name" value="PtsI_HPr-bd_sf"/>
</dbReference>
<comment type="function">
    <text evidence="3 17">General (non sugar-specific) component of the phosphoenolpyruvate-dependent sugar phosphotransferase system (sugar PTS). This major carbohydrate active-transport system catalyzes the phosphorylation of incoming sugar substrates concomitantly with their translocation across the cell membrane. Enzyme I transfers the phosphoryl group from phosphoenolpyruvate (PEP) to the phosphoryl carrier protein (HPr).</text>
</comment>
<dbReference type="Pfam" id="PF05524">
    <property type="entry name" value="PEP-utilisers_N"/>
    <property type="match status" value="1"/>
</dbReference>
<dbReference type="PIRSF" id="PIRSF000732">
    <property type="entry name" value="PTS_enzyme_I"/>
    <property type="match status" value="1"/>
</dbReference>
<dbReference type="InterPro" id="IPR006318">
    <property type="entry name" value="PTS_EI-like"/>
</dbReference>
<feature type="domain" description="PEP-utilising enzyme mobile" evidence="23">
    <location>
        <begin position="171"/>
        <end position="239"/>
    </location>
</feature>
<dbReference type="InterPro" id="IPR008731">
    <property type="entry name" value="PTS_EIN"/>
</dbReference>
<dbReference type="OrthoDB" id="9765468at2"/>
<keyword evidence="10 17" id="KW-0762">Sugar transport</keyword>
<evidence type="ECO:0000256" key="20">
    <source>
        <dbReference type="PIRSR" id="PIRSR000732-3"/>
    </source>
</evidence>
<dbReference type="InterPro" id="IPR008279">
    <property type="entry name" value="PEP-util_enz_mobile_dom"/>
</dbReference>
<dbReference type="GO" id="GO:0046872">
    <property type="term" value="F:metal ion binding"/>
    <property type="evidence" value="ECO:0007669"/>
    <property type="project" value="UniProtKB-KW"/>
</dbReference>
<evidence type="ECO:0000256" key="9">
    <source>
        <dbReference type="ARBA" id="ARBA00022490"/>
    </source>
</evidence>
<accession>A0A1Q8QQU6</accession>
<evidence type="ECO:0000256" key="18">
    <source>
        <dbReference type="PIRSR" id="PIRSR000732-1"/>
    </source>
</evidence>
<dbReference type="GO" id="GO:0008965">
    <property type="term" value="F:phosphoenolpyruvate-protein phosphotransferase activity"/>
    <property type="evidence" value="ECO:0007669"/>
    <property type="project" value="UniProtKB-EC"/>
</dbReference>
<evidence type="ECO:0000256" key="17">
    <source>
        <dbReference type="PIRNR" id="PIRNR000732"/>
    </source>
</evidence>
<dbReference type="InterPro" id="IPR000121">
    <property type="entry name" value="PEP_util_C"/>
</dbReference>
<name>A0A1Q8QQU6_9FIRM</name>
<dbReference type="GO" id="GO:0016301">
    <property type="term" value="F:kinase activity"/>
    <property type="evidence" value="ECO:0007669"/>
    <property type="project" value="UniProtKB-KW"/>
</dbReference>
<dbReference type="NCBIfam" id="TIGR01417">
    <property type="entry name" value="PTS_I_fam"/>
    <property type="match status" value="1"/>
</dbReference>
<dbReference type="SUPFAM" id="SSF52009">
    <property type="entry name" value="Phosphohistidine domain"/>
    <property type="match status" value="1"/>
</dbReference>
<evidence type="ECO:0000259" key="23">
    <source>
        <dbReference type="Pfam" id="PF00391"/>
    </source>
</evidence>
<dbReference type="InterPro" id="IPR050499">
    <property type="entry name" value="PEP-utilizing_PTS_enzyme"/>
</dbReference>
<evidence type="ECO:0000256" key="15">
    <source>
        <dbReference type="ARBA" id="ARBA00022842"/>
    </source>
</evidence>
<evidence type="ECO:0000256" key="2">
    <source>
        <dbReference type="ARBA" id="ARBA00001946"/>
    </source>
</evidence>
<comment type="caution">
    <text evidence="26">The sequence shown here is derived from an EMBL/GenBank/DDBJ whole genome shotgun (WGS) entry which is preliminary data.</text>
</comment>
<dbReference type="Pfam" id="PF00391">
    <property type="entry name" value="PEP-utilizers"/>
    <property type="match status" value="1"/>
</dbReference>
<evidence type="ECO:0000256" key="4">
    <source>
        <dbReference type="ARBA" id="ARBA00004496"/>
    </source>
</evidence>
<proteinExistence type="inferred from homology"/>
<evidence type="ECO:0000259" key="24">
    <source>
        <dbReference type="Pfam" id="PF02896"/>
    </source>
</evidence>
<evidence type="ECO:0000259" key="25">
    <source>
        <dbReference type="Pfam" id="PF05524"/>
    </source>
</evidence>
<dbReference type="Proteomes" id="UP000186102">
    <property type="component" value="Unassembled WGS sequence"/>
</dbReference>
<dbReference type="Gene3D" id="3.20.20.60">
    <property type="entry name" value="Phosphoenolpyruvate-binding domains"/>
    <property type="match status" value="1"/>
</dbReference>
<dbReference type="InterPro" id="IPR024692">
    <property type="entry name" value="PTS_EI"/>
</dbReference>
<feature type="binding site" evidence="19">
    <location>
        <position position="334"/>
    </location>
    <ligand>
        <name>phosphoenolpyruvate</name>
        <dbReference type="ChEBI" id="CHEBI:58702"/>
    </ligand>
</feature>
<dbReference type="SUPFAM" id="SSF47831">
    <property type="entry name" value="Enzyme I of the PEP:sugar phosphotransferase system HPr-binding (sub)domain"/>
    <property type="match status" value="1"/>
</dbReference>
<dbReference type="InterPro" id="IPR015813">
    <property type="entry name" value="Pyrv/PenolPyrv_kinase-like_dom"/>
</dbReference>